<keyword evidence="3" id="KW-1185">Reference proteome</keyword>
<dbReference type="EMBL" id="CP101655">
    <property type="protein sequence ID" value="WDR37734.1"/>
    <property type="molecule type" value="Genomic_DNA"/>
</dbReference>
<accession>A0ABY7ZDI3</accession>
<dbReference type="Pfam" id="PF13274">
    <property type="entry name" value="SocA_Panacea"/>
    <property type="match status" value="1"/>
</dbReference>
<protein>
    <submittedName>
        <fullName evidence="2">Panacea domain-containing protein</fullName>
    </submittedName>
</protein>
<sequence>MSYPLPMLINHEREKLIEAVKFFAQNTRKLGKTKLFKLLYFLDFTHFKDTGRPVTGLEYFAWPMGPVPTDLFEELKRPERDWDGNCSFEFFSTAKGQMLRVEALSEFDSSHFSKRELRIMHSLADQFKNSDAEQMVEETHLENLPWHQIYEVEGRKQESIPYRMAVRRQEEGAVMSLAADRAELVATLRK</sequence>
<dbReference type="Proteomes" id="UP001222282">
    <property type="component" value="Chromosome"/>
</dbReference>
<evidence type="ECO:0000313" key="2">
    <source>
        <dbReference type="EMBL" id="WDR37734.1"/>
    </source>
</evidence>
<name>A0ABY7ZDI3_9PSED</name>
<dbReference type="RefSeq" id="WP_274658867.1">
    <property type="nucleotide sequence ID" value="NZ_CP101655.1"/>
</dbReference>
<evidence type="ECO:0000313" key="3">
    <source>
        <dbReference type="Proteomes" id="UP001222282"/>
    </source>
</evidence>
<organism evidence="2 3">
    <name type="scientific">Pseudomonas serboccidentalis</name>
    <dbReference type="NCBI Taxonomy" id="2964670"/>
    <lineage>
        <taxon>Bacteria</taxon>
        <taxon>Pseudomonadati</taxon>
        <taxon>Pseudomonadota</taxon>
        <taxon>Gammaproteobacteria</taxon>
        <taxon>Pseudomonadales</taxon>
        <taxon>Pseudomonadaceae</taxon>
        <taxon>Pseudomonas</taxon>
    </lineage>
</organism>
<reference evidence="2 3" key="1">
    <citation type="submission" date="2022-07" db="EMBL/GenBank/DDBJ databases">
        <authorList>
            <person name="Abrouk D."/>
            <person name="Moenne-Loccoz Y."/>
            <person name="Todorovic I."/>
            <person name="Raicevic V."/>
            <person name="Jovicic-Petrovic J."/>
        </authorList>
    </citation>
    <scope>NUCLEOTIDE SEQUENCE [LARGE SCALE GENOMIC DNA]</scope>
    <source>
        <strain evidence="3">IT-P374</strain>
    </source>
</reference>
<gene>
    <name evidence="2" type="ORF">NN484_08350</name>
</gene>
<feature type="domain" description="Antitoxin SocA-like Panacea" evidence="1">
    <location>
        <begin position="35"/>
        <end position="147"/>
    </location>
</feature>
<dbReference type="InterPro" id="IPR025272">
    <property type="entry name" value="SocA_Panacea"/>
</dbReference>
<evidence type="ECO:0000259" key="1">
    <source>
        <dbReference type="Pfam" id="PF13274"/>
    </source>
</evidence>
<proteinExistence type="predicted"/>